<organism evidence="1 2">
    <name type="scientific">Winogradskyella psychrotolerans RS-3</name>
    <dbReference type="NCBI Taxonomy" id="641526"/>
    <lineage>
        <taxon>Bacteria</taxon>
        <taxon>Pseudomonadati</taxon>
        <taxon>Bacteroidota</taxon>
        <taxon>Flavobacteriia</taxon>
        <taxon>Flavobacteriales</taxon>
        <taxon>Flavobacteriaceae</taxon>
        <taxon>Winogradskyella</taxon>
    </lineage>
</organism>
<gene>
    <name evidence="1" type="ORF">ADIWIN_1148</name>
</gene>
<comment type="caution">
    <text evidence="1">The sequence shown here is derived from an EMBL/GenBank/DDBJ whole genome shotgun (WGS) entry which is preliminary data.</text>
</comment>
<dbReference type="STRING" id="641526.ADIWIN_1148"/>
<protein>
    <submittedName>
        <fullName evidence="1">Uncharacterized protein</fullName>
    </submittedName>
</protein>
<dbReference type="RefSeq" id="WP_020895887.1">
    <property type="nucleotide sequence ID" value="NZ_ATMR01000081.1"/>
</dbReference>
<proteinExistence type="predicted"/>
<keyword evidence="2" id="KW-1185">Reference proteome</keyword>
<reference evidence="1 2" key="1">
    <citation type="journal article" date="2013" name="Genome Announc.">
        <title>Draft Genome Sequence of Winogradskyella psychrotolerans RS-3T, Isolated from the Marine Transect of Kongsfjorden, Ny-Alesund, Svalbard, Arctic Ocean.</title>
        <authorList>
            <person name="Kumar Pinnaka A."/>
            <person name="Ara S."/>
            <person name="Singh A."/>
            <person name="Shivaji S."/>
        </authorList>
    </citation>
    <scope>NUCLEOTIDE SEQUENCE [LARGE SCALE GENOMIC DNA]</scope>
    <source>
        <strain evidence="1 2">RS-3</strain>
    </source>
</reference>
<dbReference type="eggNOG" id="ENOG5030X1F">
    <property type="taxonomic scope" value="Bacteria"/>
</dbReference>
<dbReference type="OrthoDB" id="1441145at2"/>
<evidence type="ECO:0000313" key="1">
    <source>
        <dbReference type="EMBL" id="EPR73788.1"/>
    </source>
</evidence>
<accession>S7XCS1</accession>
<name>S7XCS1_9FLAO</name>
<dbReference type="AlphaFoldDB" id="S7XCS1"/>
<sequence length="148" mass="17662">MNKFRIRPKDDYIQEANWEQLFVLTEHWKSDLEFYLLDLEFLQHIIDKYFIRMASKKDIDDVREIETILVETTNNCSHLETKIAKHLIYLGNLIDDPFKNDSHAFRAKHEQLEDNIALFVKSFRKSRNDVFMITKRVLDGDTLSGLLK</sequence>
<dbReference type="Proteomes" id="UP000014962">
    <property type="component" value="Unassembled WGS sequence"/>
</dbReference>
<dbReference type="EMBL" id="ATMR01000081">
    <property type="protein sequence ID" value="EPR73788.1"/>
    <property type="molecule type" value="Genomic_DNA"/>
</dbReference>
<evidence type="ECO:0000313" key="2">
    <source>
        <dbReference type="Proteomes" id="UP000014962"/>
    </source>
</evidence>